<evidence type="ECO:0000313" key="1">
    <source>
        <dbReference type="EMBL" id="KKN57481.1"/>
    </source>
</evidence>
<protein>
    <submittedName>
        <fullName evidence="1">Uncharacterized protein</fullName>
    </submittedName>
</protein>
<accession>A0A0F9U889</accession>
<dbReference type="EMBL" id="LAZR01000801">
    <property type="protein sequence ID" value="KKN57481.1"/>
    <property type="molecule type" value="Genomic_DNA"/>
</dbReference>
<reference evidence="1" key="1">
    <citation type="journal article" date="2015" name="Nature">
        <title>Complex archaea that bridge the gap between prokaryotes and eukaryotes.</title>
        <authorList>
            <person name="Spang A."/>
            <person name="Saw J.H."/>
            <person name="Jorgensen S.L."/>
            <person name="Zaremba-Niedzwiedzka K."/>
            <person name="Martijn J."/>
            <person name="Lind A.E."/>
            <person name="van Eijk R."/>
            <person name="Schleper C."/>
            <person name="Guy L."/>
            <person name="Ettema T.J."/>
        </authorList>
    </citation>
    <scope>NUCLEOTIDE SEQUENCE</scope>
</reference>
<organism evidence="1">
    <name type="scientific">marine sediment metagenome</name>
    <dbReference type="NCBI Taxonomy" id="412755"/>
    <lineage>
        <taxon>unclassified sequences</taxon>
        <taxon>metagenomes</taxon>
        <taxon>ecological metagenomes</taxon>
    </lineage>
</organism>
<name>A0A0F9U889_9ZZZZ</name>
<comment type="caution">
    <text evidence="1">The sequence shown here is derived from an EMBL/GenBank/DDBJ whole genome shotgun (WGS) entry which is preliminary data.</text>
</comment>
<sequence length="59" mass="6652">MKHENAGSRPTVVIGGGARTLLRYKTYWDVYKPTASTGTFGPTYRALYGICKRLLKWSI</sequence>
<proteinExistence type="predicted"/>
<gene>
    <name evidence="1" type="ORF">LCGC14_0561930</name>
</gene>
<dbReference type="AlphaFoldDB" id="A0A0F9U889"/>